<gene>
    <name evidence="11" type="primary">malQ</name>
    <name evidence="11" type="ORF">VPK24_10825</name>
</gene>
<proteinExistence type="inferred from homology"/>
<evidence type="ECO:0000313" key="11">
    <source>
        <dbReference type="EMBL" id="MFG3818129.1"/>
    </source>
</evidence>
<dbReference type="InterPro" id="IPR003385">
    <property type="entry name" value="Glyco_hydro_77"/>
</dbReference>
<dbReference type="NCBIfam" id="TIGR00217">
    <property type="entry name" value="malQ"/>
    <property type="match status" value="1"/>
</dbReference>
<reference evidence="12" key="1">
    <citation type="journal article" date="2024" name="Algal Res.">
        <title>Biochemical, toxicological and genomic investigation of a high-biomass producing Limnothrix strain isolated from Italian shallow drinking water reservoir.</title>
        <authorList>
            <person name="Simonazzi M."/>
            <person name="Shishido T.K."/>
            <person name="Delbaje E."/>
            <person name="Wahlsten M."/>
            <person name="Fewer D.P."/>
            <person name="Sivonen K."/>
            <person name="Pezzolesi L."/>
            <person name="Pistocchi R."/>
        </authorList>
    </citation>
    <scope>NUCLEOTIDE SEQUENCE [LARGE SCALE GENOMIC DNA]</scope>
    <source>
        <strain evidence="12">LRLZ20PSL1</strain>
    </source>
</reference>
<evidence type="ECO:0000313" key="12">
    <source>
        <dbReference type="Proteomes" id="UP001604335"/>
    </source>
</evidence>
<dbReference type="PANTHER" id="PTHR32438:SF5">
    <property type="entry name" value="4-ALPHA-GLUCANOTRANSFERASE DPE1, CHLOROPLASTIC_AMYLOPLASTIC"/>
    <property type="match status" value="1"/>
</dbReference>
<dbReference type="EMBL" id="JAZAQF010000059">
    <property type="protein sequence ID" value="MFG3818129.1"/>
    <property type="molecule type" value="Genomic_DNA"/>
</dbReference>
<evidence type="ECO:0000256" key="3">
    <source>
        <dbReference type="ARBA" id="ARBA00012560"/>
    </source>
</evidence>
<dbReference type="GO" id="GO:0004134">
    <property type="term" value="F:4-alpha-glucanotransferase activity"/>
    <property type="evidence" value="ECO:0007669"/>
    <property type="project" value="UniProtKB-EC"/>
</dbReference>
<name>A0ABW7CAE1_9CYAN</name>
<evidence type="ECO:0000256" key="5">
    <source>
        <dbReference type="ARBA" id="ARBA00022676"/>
    </source>
</evidence>
<comment type="caution">
    <text evidence="11">The sequence shown here is derived from an EMBL/GenBank/DDBJ whole genome shotgun (WGS) entry which is preliminary data.</text>
</comment>
<organism evidence="11 12">
    <name type="scientific">Limnothrix redekei LRLZ20PSL1</name>
    <dbReference type="NCBI Taxonomy" id="3112953"/>
    <lineage>
        <taxon>Bacteria</taxon>
        <taxon>Bacillati</taxon>
        <taxon>Cyanobacteriota</taxon>
        <taxon>Cyanophyceae</taxon>
        <taxon>Pseudanabaenales</taxon>
        <taxon>Pseudanabaenaceae</taxon>
        <taxon>Limnothrix</taxon>
    </lineage>
</organism>
<comment type="similarity">
    <text evidence="2 10">Belongs to the disproportionating enzyme family.</text>
</comment>
<evidence type="ECO:0000256" key="4">
    <source>
        <dbReference type="ARBA" id="ARBA00020295"/>
    </source>
</evidence>
<evidence type="ECO:0000256" key="8">
    <source>
        <dbReference type="ARBA" id="ARBA00031423"/>
    </source>
</evidence>
<dbReference type="EC" id="2.4.1.25" evidence="3 10"/>
<dbReference type="RefSeq" id="WP_393013101.1">
    <property type="nucleotide sequence ID" value="NZ_JAZAQF010000059.1"/>
</dbReference>
<evidence type="ECO:0000256" key="10">
    <source>
        <dbReference type="RuleBase" id="RU361207"/>
    </source>
</evidence>
<dbReference type="SUPFAM" id="SSF51445">
    <property type="entry name" value="(Trans)glycosidases"/>
    <property type="match status" value="1"/>
</dbReference>
<keyword evidence="12" id="KW-1185">Reference proteome</keyword>
<accession>A0ABW7CAE1</accession>
<dbReference type="Pfam" id="PF02446">
    <property type="entry name" value="Glyco_hydro_77"/>
    <property type="match status" value="1"/>
</dbReference>
<dbReference type="NCBIfam" id="NF011079">
    <property type="entry name" value="PRK14508.1-2"/>
    <property type="match status" value="1"/>
</dbReference>
<evidence type="ECO:0000256" key="7">
    <source>
        <dbReference type="ARBA" id="ARBA00023277"/>
    </source>
</evidence>
<evidence type="ECO:0000256" key="1">
    <source>
        <dbReference type="ARBA" id="ARBA00000439"/>
    </source>
</evidence>
<comment type="catalytic activity">
    <reaction evidence="1 10">
        <text>Transfers a segment of a (1-&gt;4)-alpha-D-glucan to a new position in an acceptor, which may be glucose or a (1-&gt;4)-alpha-D-glucan.</text>
        <dbReference type="EC" id="2.4.1.25"/>
    </reaction>
</comment>
<evidence type="ECO:0000256" key="6">
    <source>
        <dbReference type="ARBA" id="ARBA00022679"/>
    </source>
</evidence>
<keyword evidence="6 10" id="KW-0808">Transferase</keyword>
<dbReference type="Proteomes" id="UP001604335">
    <property type="component" value="Unassembled WGS sequence"/>
</dbReference>
<keyword evidence="7 10" id="KW-0119">Carbohydrate metabolism</keyword>
<protein>
    <recommendedName>
        <fullName evidence="4 10">4-alpha-glucanotransferase</fullName>
        <ecNumber evidence="3 10">2.4.1.25</ecNumber>
    </recommendedName>
    <alternativeName>
        <fullName evidence="8 10">Amylomaltase</fullName>
    </alternativeName>
    <alternativeName>
        <fullName evidence="9 10">Disproportionating enzyme</fullName>
    </alternativeName>
</protein>
<sequence>MARLSGILLHPTSLPSRYGVGDLGDQAIAFCDWLQAGAQRVWQMLPLGPVGAGNSPYMSFSAIAGEPLLISPDRLVEAGWLPAAALEQVPDFNPHRVDFAAVRAYKERLFVQAWAGFQVHATAEQRTAFEEFCAEQATWLEDFALFMTLKAEFGQIVWNRWDVGFAQRDPAVLAAARQTLAEPIALQRFLQFVFFEQWQQLKTAANERGVQLVGDVPIYVSFDSADVWANRELFALDPDTLDPAQMAGVPPDYFSATGQLWGNPVYDWETNAQTGYHWWINRFRHLFTMVDWVRIDHFRGFESFWAVPQGEETAINGDWVPGPGAAFFEAVQGALGKLPVIAEDLGIITPEVEALRDRFQFPGMKILQFAFDSGSGNPYLPHNYRSPNYVVYTGTHDNDTTVGWFNGRSPEEQQRVIRYAGYAGPDGIQWDLTRMAMASVADWAIVPLQDCLGFGSDCRMNVPGQADSNWEWRCLEGSFAPWMADRLRELVDLYGRWG</sequence>
<keyword evidence="5 10" id="KW-0328">Glycosyltransferase</keyword>
<evidence type="ECO:0000256" key="2">
    <source>
        <dbReference type="ARBA" id="ARBA00005684"/>
    </source>
</evidence>
<dbReference type="PANTHER" id="PTHR32438">
    <property type="entry name" value="4-ALPHA-GLUCANOTRANSFERASE DPE1, CHLOROPLASTIC/AMYLOPLASTIC"/>
    <property type="match status" value="1"/>
</dbReference>
<evidence type="ECO:0000256" key="9">
    <source>
        <dbReference type="ARBA" id="ARBA00031501"/>
    </source>
</evidence>
<dbReference type="Gene3D" id="3.20.20.80">
    <property type="entry name" value="Glycosidases"/>
    <property type="match status" value="1"/>
</dbReference>
<dbReference type="InterPro" id="IPR017853">
    <property type="entry name" value="GH"/>
</dbReference>
<dbReference type="NCBIfam" id="NF011080">
    <property type="entry name" value="PRK14508.1-3"/>
    <property type="match status" value="1"/>
</dbReference>